<dbReference type="InterPro" id="IPR006287">
    <property type="entry name" value="DJ-1"/>
</dbReference>
<dbReference type="FunFam" id="3.40.50.880:FF:000015">
    <property type="entry name" value="Protein DJ-1 homolog C"/>
    <property type="match status" value="1"/>
</dbReference>
<evidence type="ECO:0000256" key="1">
    <source>
        <dbReference type="ARBA" id="ARBA00022737"/>
    </source>
</evidence>
<dbReference type="RefSeq" id="WP_136081601.1">
    <property type="nucleotide sequence ID" value="NZ_CAAHFG010000003.1"/>
</dbReference>
<keyword evidence="1" id="KW-0677">Repeat</keyword>
<organism evidence="3 4">
    <name type="scientific">Pontiella desulfatans</name>
    <dbReference type="NCBI Taxonomy" id="2750659"/>
    <lineage>
        <taxon>Bacteria</taxon>
        <taxon>Pseudomonadati</taxon>
        <taxon>Kiritimatiellota</taxon>
        <taxon>Kiritimatiellia</taxon>
        <taxon>Kiritimatiellales</taxon>
        <taxon>Pontiellaceae</taxon>
        <taxon>Pontiella</taxon>
    </lineage>
</organism>
<evidence type="ECO:0000313" key="4">
    <source>
        <dbReference type="Proteomes" id="UP000366872"/>
    </source>
</evidence>
<dbReference type="InterPro" id="IPR002818">
    <property type="entry name" value="DJ-1/PfpI"/>
</dbReference>
<sequence length="180" mass="18942">MKTLVPIANGSEEMEAVIIIDTLRRAEFDVTVASLTPGAIEASRGVKLVGDTTWDQINPDEFDILLLPGGFGGTVAFCGHAGVQQAIKDFNEKKKWMGCICAAALALNEAGVLAGKRFTCYPGVEEKLPADIQPVDEIVVVDGHLITSKGPGTAFEFALKVIAECGSPNTAADVRAGLLL</sequence>
<dbReference type="NCBIfam" id="TIGR01383">
    <property type="entry name" value="not_thiJ"/>
    <property type="match status" value="1"/>
</dbReference>
<dbReference type="Gene3D" id="3.40.50.880">
    <property type="match status" value="1"/>
</dbReference>
<evidence type="ECO:0000259" key="2">
    <source>
        <dbReference type="Pfam" id="PF01965"/>
    </source>
</evidence>
<dbReference type="EMBL" id="CAAHFG010000003">
    <property type="protein sequence ID" value="VGO16045.1"/>
    <property type="molecule type" value="Genomic_DNA"/>
</dbReference>
<name>A0A6C2U7X3_PONDE</name>
<reference evidence="3 4" key="1">
    <citation type="submission" date="2019-04" db="EMBL/GenBank/DDBJ databases">
        <authorList>
            <person name="Van Vliet M D."/>
        </authorList>
    </citation>
    <scope>NUCLEOTIDE SEQUENCE [LARGE SCALE GENOMIC DNA]</scope>
    <source>
        <strain evidence="3 4">F1</strain>
    </source>
</reference>
<dbReference type="Pfam" id="PF01965">
    <property type="entry name" value="DJ-1_PfpI"/>
    <property type="match status" value="1"/>
</dbReference>
<dbReference type="Proteomes" id="UP000366872">
    <property type="component" value="Unassembled WGS sequence"/>
</dbReference>
<dbReference type="InterPro" id="IPR029062">
    <property type="entry name" value="Class_I_gatase-like"/>
</dbReference>
<dbReference type="PANTHER" id="PTHR48094">
    <property type="entry name" value="PROTEIN/NUCLEIC ACID DEGLYCASE DJ-1-RELATED"/>
    <property type="match status" value="1"/>
</dbReference>
<dbReference type="InterPro" id="IPR050325">
    <property type="entry name" value="Prot/Nucl_acid_deglycase"/>
</dbReference>
<protein>
    <submittedName>
        <fullName evidence="3">Isonitrile hydratase</fullName>
    </submittedName>
</protein>
<accession>A0A6C2U7X3</accession>
<proteinExistence type="predicted"/>
<evidence type="ECO:0000313" key="3">
    <source>
        <dbReference type="EMBL" id="VGO16045.1"/>
    </source>
</evidence>
<keyword evidence="4" id="KW-1185">Reference proteome</keyword>
<feature type="domain" description="DJ-1/PfpI" evidence="2">
    <location>
        <begin position="1"/>
        <end position="163"/>
    </location>
</feature>
<dbReference type="AlphaFoldDB" id="A0A6C2U7X3"/>
<dbReference type="SUPFAM" id="SSF52317">
    <property type="entry name" value="Class I glutamine amidotransferase-like"/>
    <property type="match status" value="1"/>
</dbReference>
<dbReference type="CDD" id="cd03135">
    <property type="entry name" value="GATase1_DJ-1"/>
    <property type="match status" value="1"/>
</dbReference>
<dbReference type="PANTHER" id="PTHR48094:SF12">
    <property type="entry name" value="PARKINSON DISEASE PROTEIN 7 HOMOLOG"/>
    <property type="match status" value="1"/>
</dbReference>
<dbReference type="GO" id="GO:0005737">
    <property type="term" value="C:cytoplasm"/>
    <property type="evidence" value="ECO:0007669"/>
    <property type="project" value="TreeGrafter"/>
</dbReference>
<gene>
    <name evidence="3" type="primary">inhA</name>
    <name evidence="3" type="ORF">PDESU_04635</name>
</gene>